<dbReference type="InParanoid" id="A0A0C3JZP7"/>
<dbReference type="Proteomes" id="UP000054217">
    <property type="component" value="Unassembled WGS sequence"/>
</dbReference>
<evidence type="ECO:0000313" key="1">
    <source>
        <dbReference type="EMBL" id="KIO14633.1"/>
    </source>
</evidence>
<reference evidence="1 2" key="1">
    <citation type="submission" date="2014-04" db="EMBL/GenBank/DDBJ databases">
        <authorList>
            <consortium name="DOE Joint Genome Institute"/>
            <person name="Kuo A."/>
            <person name="Kohler A."/>
            <person name="Costa M.D."/>
            <person name="Nagy L.G."/>
            <person name="Floudas D."/>
            <person name="Copeland A."/>
            <person name="Barry K.W."/>
            <person name="Cichocki N."/>
            <person name="Veneault-Fourrey C."/>
            <person name="LaButti K."/>
            <person name="Lindquist E.A."/>
            <person name="Lipzen A."/>
            <person name="Lundell T."/>
            <person name="Morin E."/>
            <person name="Murat C."/>
            <person name="Sun H."/>
            <person name="Tunlid A."/>
            <person name="Henrissat B."/>
            <person name="Grigoriev I.V."/>
            <person name="Hibbett D.S."/>
            <person name="Martin F."/>
            <person name="Nordberg H.P."/>
            <person name="Cantor M.N."/>
            <person name="Hua S.X."/>
        </authorList>
    </citation>
    <scope>NUCLEOTIDE SEQUENCE [LARGE SCALE GENOMIC DNA]</scope>
    <source>
        <strain evidence="1 2">Marx 270</strain>
    </source>
</reference>
<reference evidence="2" key="2">
    <citation type="submission" date="2015-01" db="EMBL/GenBank/DDBJ databases">
        <title>Evolutionary Origins and Diversification of the Mycorrhizal Mutualists.</title>
        <authorList>
            <consortium name="DOE Joint Genome Institute"/>
            <consortium name="Mycorrhizal Genomics Consortium"/>
            <person name="Kohler A."/>
            <person name="Kuo A."/>
            <person name="Nagy L.G."/>
            <person name="Floudas D."/>
            <person name="Copeland A."/>
            <person name="Barry K.W."/>
            <person name="Cichocki N."/>
            <person name="Veneault-Fourrey C."/>
            <person name="LaButti K."/>
            <person name="Lindquist E.A."/>
            <person name="Lipzen A."/>
            <person name="Lundell T."/>
            <person name="Morin E."/>
            <person name="Murat C."/>
            <person name="Riley R."/>
            <person name="Ohm R."/>
            <person name="Sun H."/>
            <person name="Tunlid A."/>
            <person name="Henrissat B."/>
            <person name="Grigoriev I.V."/>
            <person name="Hibbett D.S."/>
            <person name="Martin F."/>
        </authorList>
    </citation>
    <scope>NUCLEOTIDE SEQUENCE [LARGE SCALE GENOMIC DNA]</scope>
    <source>
        <strain evidence="2">Marx 270</strain>
    </source>
</reference>
<dbReference type="AlphaFoldDB" id="A0A0C3JZP7"/>
<dbReference type="EMBL" id="KN831944">
    <property type="protein sequence ID" value="KIO14633.1"/>
    <property type="molecule type" value="Genomic_DNA"/>
</dbReference>
<proteinExistence type="predicted"/>
<dbReference type="HOGENOM" id="CLU_2469966_0_0_1"/>
<accession>A0A0C3JZP7</accession>
<gene>
    <name evidence="1" type="ORF">M404DRAFT_17508</name>
</gene>
<keyword evidence="2" id="KW-1185">Reference proteome</keyword>
<sequence>MRNKSGRTLLSNARARVVEASSGYHNQGIEDKVLRLLLMIRLPTDVPLDWDFAKKTQTKHCNPLLHFPLPRLCGGNFELAVEHRHRTI</sequence>
<protein>
    <submittedName>
        <fullName evidence="1">Uncharacterized protein</fullName>
    </submittedName>
</protein>
<evidence type="ECO:0000313" key="2">
    <source>
        <dbReference type="Proteomes" id="UP000054217"/>
    </source>
</evidence>
<name>A0A0C3JZP7_PISTI</name>
<organism evidence="1 2">
    <name type="scientific">Pisolithus tinctorius Marx 270</name>
    <dbReference type="NCBI Taxonomy" id="870435"/>
    <lineage>
        <taxon>Eukaryota</taxon>
        <taxon>Fungi</taxon>
        <taxon>Dikarya</taxon>
        <taxon>Basidiomycota</taxon>
        <taxon>Agaricomycotina</taxon>
        <taxon>Agaricomycetes</taxon>
        <taxon>Agaricomycetidae</taxon>
        <taxon>Boletales</taxon>
        <taxon>Sclerodermatineae</taxon>
        <taxon>Pisolithaceae</taxon>
        <taxon>Pisolithus</taxon>
    </lineage>
</organism>